<comment type="caution">
    <text evidence="2">The sequence shown here is derived from an EMBL/GenBank/DDBJ whole genome shotgun (WGS) entry which is preliminary data.</text>
</comment>
<dbReference type="AlphaFoldDB" id="A0A847U484"/>
<name>A0A847U484_9EURY</name>
<evidence type="ECO:0000256" key="1">
    <source>
        <dbReference type="SAM" id="Phobius"/>
    </source>
</evidence>
<accession>A0A847U484</accession>
<dbReference type="RefSeq" id="WP_170092369.1">
    <property type="nucleotide sequence ID" value="NZ_WOYG01000001.1"/>
</dbReference>
<sequence>MPEKPAALLTKTQRERIASDFRGLSDAKRRRDQRQIRERVAAGLDDFGYLVDYPDEQFELAFDQYDDETVEQMLGELSLVTERLRLLHDIERETVVGRARGRVADIETNERTLAALDVDEAVGGGDATARPGDRDRLRRRSTQSLKLGIAVGIPGALFAAIPPETVPAPVDGPVVLLSFLFAGATLGIGLAGVALHGLKHDLLPALGRFRESPRNALRAAWERL</sequence>
<reference evidence="2" key="1">
    <citation type="submission" date="2019-12" db="EMBL/GenBank/DDBJ databases">
        <title>Whole-genome sequence of Halomicrobium mukohataei pws1.</title>
        <authorList>
            <person name="Verma D.K."/>
            <person name="Gopal K."/>
            <person name="Prasad E.S."/>
        </authorList>
    </citation>
    <scope>NUCLEOTIDE SEQUENCE</scope>
    <source>
        <strain evidence="2">Pws1</strain>
    </source>
</reference>
<dbReference type="OrthoDB" id="307947at2157"/>
<feature type="transmembrane region" description="Helical" evidence="1">
    <location>
        <begin position="144"/>
        <end position="162"/>
    </location>
</feature>
<dbReference type="EMBL" id="WOYG01000001">
    <property type="protein sequence ID" value="NLV10493.1"/>
    <property type="molecule type" value="Genomic_DNA"/>
</dbReference>
<evidence type="ECO:0000313" key="2">
    <source>
        <dbReference type="EMBL" id="NLV10493.1"/>
    </source>
</evidence>
<protein>
    <submittedName>
        <fullName evidence="2">Uncharacterized protein</fullName>
    </submittedName>
</protein>
<proteinExistence type="predicted"/>
<keyword evidence="1" id="KW-0812">Transmembrane</keyword>
<gene>
    <name evidence="2" type="ORF">GOC74_11190</name>
</gene>
<keyword evidence="1" id="KW-1133">Transmembrane helix</keyword>
<feature type="transmembrane region" description="Helical" evidence="1">
    <location>
        <begin position="174"/>
        <end position="198"/>
    </location>
</feature>
<keyword evidence="1" id="KW-0472">Membrane</keyword>
<dbReference type="Proteomes" id="UP000608662">
    <property type="component" value="Unassembled WGS sequence"/>
</dbReference>
<organism evidence="2 3">
    <name type="scientific">Halomicrobium mukohataei</name>
    <dbReference type="NCBI Taxonomy" id="57705"/>
    <lineage>
        <taxon>Archaea</taxon>
        <taxon>Methanobacteriati</taxon>
        <taxon>Methanobacteriota</taxon>
        <taxon>Stenosarchaea group</taxon>
        <taxon>Halobacteria</taxon>
        <taxon>Halobacteriales</taxon>
        <taxon>Haloarculaceae</taxon>
        <taxon>Halomicrobium</taxon>
    </lineage>
</organism>
<evidence type="ECO:0000313" key="3">
    <source>
        <dbReference type="Proteomes" id="UP000608662"/>
    </source>
</evidence>